<dbReference type="PANTHER" id="PTHR39209:SF2">
    <property type="entry name" value="CYTOPLASMIC PROTEIN"/>
    <property type="match status" value="1"/>
</dbReference>
<gene>
    <name evidence="2" type="ORF">HOP12_09970</name>
</gene>
<sequence length="228" mass="24468">MSLHSPPQGSAISIEPELRGVVAIGAIESESLVAAALGPEFVAERDRIIARWQSLPAGQSFANIPGVSEVRAMFHRLDVDPTKTRPSSEALLRRVLQGKGLPEVSPIVDVCNLCSLDHQLPLGLYDAQRLRGGVQARVGREGEGYEGIRKARVQLAGRLLLADDDGPFGAPTSDSLRTSVSGETSHVLVVVFCPPDRADADLSTTLESVAERLTRFCAGRVRSVRVLQ</sequence>
<dbReference type="GO" id="GO:0004826">
    <property type="term" value="F:phenylalanine-tRNA ligase activity"/>
    <property type="evidence" value="ECO:0007669"/>
    <property type="project" value="InterPro"/>
</dbReference>
<dbReference type="AlphaFoldDB" id="A0A849SL69"/>
<dbReference type="SMART" id="SM00873">
    <property type="entry name" value="B3_4"/>
    <property type="match status" value="1"/>
</dbReference>
<evidence type="ECO:0000259" key="1">
    <source>
        <dbReference type="SMART" id="SM00873"/>
    </source>
</evidence>
<organism evidence="2 3">
    <name type="scientific">Eiseniibacteriota bacterium</name>
    <dbReference type="NCBI Taxonomy" id="2212470"/>
    <lineage>
        <taxon>Bacteria</taxon>
        <taxon>Candidatus Eiseniibacteriota</taxon>
    </lineage>
</organism>
<dbReference type="Gene3D" id="3.50.40.10">
    <property type="entry name" value="Phenylalanyl-trna Synthetase, Chain B, domain 3"/>
    <property type="match status" value="1"/>
</dbReference>
<evidence type="ECO:0000313" key="3">
    <source>
        <dbReference type="Proteomes" id="UP000580839"/>
    </source>
</evidence>
<comment type="caution">
    <text evidence="2">The sequence shown here is derived from an EMBL/GenBank/DDBJ whole genome shotgun (WGS) entry which is preliminary data.</text>
</comment>
<name>A0A849SL69_UNCEI</name>
<dbReference type="Pfam" id="PF03483">
    <property type="entry name" value="B3_4"/>
    <property type="match status" value="1"/>
</dbReference>
<dbReference type="SUPFAM" id="SSF56037">
    <property type="entry name" value="PheT/TilS domain"/>
    <property type="match status" value="1"/>
</dbReference>
<feature type="domain" description="B3/B4 tRNA-binding" evidence="1">
    <location>
        <begin position="68"/>
        <end position="218"/>
    </location>
</feature>
<reference evidence="2 3" key="1">
    <citation type="submission" date="2020-04" db="EMBL/GenBank/DDBJ databases">
        <title>Metagenomic profiling of ammonia- and methane-oxidizing microorganisms in a Dutch drinking water treatment plant.</title>
        <authorList>
            <person name="Poghosyan L."/>
            <person name="Leucker S."/>
        </authorList>
    </citation>
    <scope>NUCLEOTIDE SEQUENCE [LARGE SCALE GENOMIC DNA]</scope>
    <source>
        <strain evidence="2">S-RSF-IL-03</strain>
    </source>
</reference>
<dbReference type="EMBL" id="JABFRW010000125">
    <property type="protein sequence ID" value="NOT34483.1"/>
    <property type="molecule type" value="Genomic_DNA"/>
</dbReference>
<proteinExistence type="predicted"/>
<accession>A0A849SL69</accession>
<evidence type="ECO:0000313" key="2">
    <source>
        <dbReference type="EMBL" id="NOT34483.1"/>
    </source>
</evidence>
<dbReference type="InterPro" id="IPR005146">
    <property type="entry name" value="B3/B4_tRNA-bd"/>
</dbReference>
<dbReference type="InterPro" id="IPR020825">
    <property type="entry name" value="Phe-tRNA_synthase-like_B3/B4"/>
</dbReference>
<protein>
    <recommendedName>
        <fullName evidence="1">B3/B4 tRNA-binding domain-containing protein</fullName>
    </recommendedName>
</protein>
<dbReference type="PANTHER" id="PTHR39209">
    <property type="match status" value="1"/>
</dbReference>
<dbReference type="Proteomes" id="UP000580839">
    <property type="component" value="Unassembled WGS sequence"/>
</dbReference>
<dbReference type="GO" id="GO:0003723">
    <property type="term" value="F:RNA binding"/>
    <property type="evidence" value="ECO:0007669"/>
    <property type="project" value="InterPro"/>
</dbReference>